<dbReference type="EMBL" id="CAXLJM020000166">
    <property type="protein sequence ID" value="CAL8147640.1"/>
    <property type="molecule type" value="Genomic_DNA"/>
</dbReference>
<dbReference type="InterPro" id="IPR019372">
    <property type="entry name" value="LHFPL"/>
</dbReference>
<dbReference type="Pfam" id="PF10242">
    <property type="entry name" value="L_HMGIC_fpl"/>
    <property type="match status" value="1"/>
</dbReference>
<comment type="subcellular location">
    <subcellularLocation>
        <location evidence="1">Membrane</location>
        <topology evidence="1">Multi-pass membrane protein</topology>
    </subcellularLocation>
</comment>
<feature type="transmembrane region" description="Helical" evidence="5">
    <location>
        <begin position="12"/>
        <end position="33"/>
    </location>
</feature>
<feature type="transmembrane region" description="Helical" evidence="5">
    <location>
        <begin position="120"/>
        <end position="141"/>
    </location>
</feature>
<keyword evidence="7" id="KW-1185">Reference proteome</keyword>
<evidence type="ECO:0000256" key="1">
    <source>
        <dbReference type="ARBA" id="ARBA00004141"/>
    </source>
</evidence>
<feature type="transmembrane region" description="Helical" evidence="5">
    <location>
        <begin position="81"/>
        <end position="108"/>
    </location>
</feature>
<dbReference type="Proteomes" id="UP001642540">
    <property type="component" value="Unassembled WGS sequence"/>
</dbReference>
<evidence type="ECO:0000313" key="6">
    <source>
        <dbReference type="EMBL" id="CAL8147640.1"/>
    </source>
</evidence>
<comment type="caution">
    <text evidence="6">The sequence shown here is derived from an EMBL/GenBank/DDBJ whole genome shotgun (WGS) entry which is preliminary data.</text>
</comment>
<evidence type="ECO:0000256" key="2">
    <source>
        <dbReference type="ARBA" id="ARBA00022692"/>
    </source>
</evidence>
<gene>
    <name evidence="6" type="ORF">ODALV1_LOCUS31192</name>
</gene>
<evidence type="ECO:0000256" key="3">
    <source>
        <dbReference type="ARBA" id="ARBA00022989"/>
    </source>
</evidence>
<keyword evidence="3 5" id="KW-1133">Transmembrane helix</keyword>
<reference evidence="6 7" key="1">
    <citation type="submission" date="2024-08" db="EMBL/GenBank/DDBJ databases">
        <authorList>
            <person name="Cucini C."/>
            <person name="Frati F."/>
        </authorList>
    </citation>
    <scope>NUCLEOTIDE SEQUENCE [LARGE SCALE GENOMIC DNA]</scope>
</reference>
<protein>
    <submittedName>
        <fullName evidence="6">Uncharacterized protein</fullName>
    </submittedName>
</protein>
<sequence>MGSSLTPVGIFWACLSVISAVIACCGFYFPYWIQGILVGENETSFGCFFRCGYPRMTPSGDLEIVSDCGRYSSFWAIPSGWWRATTVIAGSGAMLSLLVGLTAAASCFVSDVLNSSSARFAGTLQFFSGLLIVIGVAFYPLGWGNKEVQDACGDQSGPYYLGPCKISWSMYLLAGGVFLLFLCFGLSFKACRVKKGTFRI</sequence>
<dbReference type="Gene3D" id="1.20.140.150">
    <property type="match status" value="1"/>
</dbReference>
<evidence type="ECO:0000313" key="7">
    <source>
        <dbReference type="Proteomes" id="UP001642540"/>
    </source>
</evidence>
<organism evidence="6 7">
    <name type="scientific">Orchesella dallaii</name>
    <dbReference type="NCBI Taxonomy" id="48710"/>
    <lineage>
        <taxon>Eukaryota</taxon>
        <taxon>Metazoa</taxon>
        <taxon>Ecdysozoa</taxon>
        <taxon>Arthropoda</taxon>
        <taxon>Hexapoda</taxon>
        <taxon>Collembola</taxon>
        <taxon>Entomobryomorpha</taxon>
        <taxon>Entomobryoidea</taxon>
        <taxon>Orchesellidae</taxon>
        <taxon>Orchesellinae</taxon>
        <taxon>Orchesella</taxon>
    </lineage>
</organism>
<evidence type="ECO:0000256" key="5">
    <source>
        <dbReference type="SAM" id="Phobius"/>
    </source>
</evidence>
<name>A0ABP1S8U6_9HEXA</name>
<keyword evidence="2 5" id="KW-0812">Transmembrane</keyword>
<keyword evidence="4 5" id="KW-0472">Membrane</keyword>
<feature type="transmembrane region" description="Helical" evidence="5">
    <location>
        <begin position="168"/>
        <end position="188"/>
    </location>
</feature>
<proteinExistence type="predicted"/>
<accession>A0ABP1S8U6</accession>
<dbReference type="PANTHER" id="PTHR12489:SF16">
    <property type="entry name" value="LHFPL TETRASPAN SUBFAMILY MEMBER 6 PROTEIN-RELATED"/>
    <property type="match status" value="1"/>
</dbReference>
<dbReference type="PANTHER" id="PTHR12489">
    <property type="entry name" value="LIPOMA HMGIC FUSION PARTNER-LIKE PROTEIN"/>
    <property type="match status" value="1"/>
</dbReference>
<evidence type="ECO:0000256" key="4">
    <source>
        <dbReference type="ARBA" id="ARBA00023136"/>
    </source>
</evidence>